<sequence>MSTSTLTISNLGPVAFTRSSMAKYQRITVRPDKTITVTIPRGGSLKEAKQFLKSKISWIQKQLQKIDRQAHHHDMPDLDIDLKEAQINLFNRLDYFSEKHSFSYNRAGFRCQKTRWGSCSGKNNISLNVNIAFLPEELQNYVLLHELVHTKVKNHSRKFWAELDKYTQGQAKELSKELKKYRIRLRV</sequence>
<feature type="domain" description="YgjP-like metallopeptidase" evidence="1">
    <location>
        <begin position="24"/>
        <end position="73"/>
    </location>
</feature>
<dbReference type="PANTHER" id="PTHR30399">
    <property type="entry name" value="UNCHARACTERIZED PROTEIN YGJP"/>
    <property type="match status" value="1"/>
</dbReference>
<dbReference type="PANTHER" id="PTHR30399:SF1">
    <property type="entry name" value="UTP PYROPHOSPHATASE"/>
    <property type="match status" value="1"/>
</dbReference>
<reference evidence="2" key="1">
    <citation type="journal article" date="2015" name="Nature">
        <title>Complex archaea that bridge the gap between prokaryotes and eukaryotes.</title>
        <authorList>
            <person name="Spang A."/>
            <person name="Saw J.H."/>
            <person name="Jorgensen S.L."/>
            <person name="Zaremba-Niedzwiedzka K."/>
            <person name="Martijn J."/>
            <person name="Lind A.E."/>
            <person name="van Eijk R."/>
            <person name="Schleper C."/>
            <person name="Guy L."/>
            <person name="Ettema T.J."/>
        </authorList>
    </citation>
    <scope>NUCLEOTIDE SEQUENCE</scope>
</reference>
<name>A0A0F9GU75_9ZZZZ</name>
<dbReference type="CDD" id="cd07344">
    <property type="entry name" value="M48_yhfN_like"/>
    <property type="match status" value="1"/>
</dbReference>
<organism evidence="2">
    <name type="scientific">marine sediment metagenome</name>
    <dbReference type="NCBI Taxonomy" id="412755"/>
    <lineage>
        <taxon>unclassified sequences</taxon>
        <taxon>metagenomes</taxon>
        <taxon>ecological metagenomes</taxon>
    </lineage>
</organism>
<protein>
    <recommendedName>
        <fullName evidence="1">YgjP-like metallopeptidase domain-containing protein</fullName>
    </recommendedName>
</protein>
<dbReference type="Pfam" id="PF01863">
    <property type="entry name" value="YgjP-like"/>
    <property type="match status" value="2"/>
</dbReference>
<comment type="caution">
    <text evidence="2">The sequence shown here is derived from an EMBL/GenBank/DDBJ whole genome shotgun (WGS) entry which is preliminary data.</text>
</comment>
<evidence type="ECO:0000313" key="2">
    <source>
        <dbReference type="EMBL" id="KKL66687.1"/>
    </source>
</evidence>
<accession>A0A0F9GU75</accession>
<dbReference type="AlphaFoldDB" id="A0A0F9GU75"/>
<gene>
    <name evidence="2" type="ORF">LCGC14_2142480</name>
</gene>
<dbReference type="InterPro" id="IPR053136">
    <property type="entry name" value="UTP_pyrophosphatase-like"/>
</dbReference>
<dbReference type="Gene3D" id="3.30.2010.10">
    <property type="entry name" value="Metalloproteases ('zincins'), catalytic domain"/>
    <property type="match status" value="1"/>
</dbReference>
<evidence type="ECO:0000259" key="1">
    <source>
        <dbReference type="Pfam" id="PF01863"/>
    </source>
</evidence>
<dbReference type="EMBL" id="LAZR01027124">
    <property type="protein sequence ID" value="KKL66687.1"/>
    <property type="molecule type" value="Genomic_DNA"/>
</dbReference>
<dbReference type="InterPro" id="IPR002725">
    <property type="entry name" value="YgjP-like_metallopeptidase"/>
</dbReference>
<proteinExistence type="predicted"/>
<feature type="domain" description="YgjP-like metallopeptidase" evidence="1">
    <location>
        <begin position="83"/>
        <end position="180"/>
    </location>
</feature>